<dbReference type="InterPro" id="IPR014729">
    <property type="entry name" value="Rossmann-like_a/b/a_fold"/>
</dbReference>
<feature type="domain" description="Carrier" evidence="5">
    <location>
        <begin position="1299"/>
        <end position="1374"/>
    </location>
</feature>
<dbReference type="RefSeq" id="WP_138659393.1">
    <property type="nucleotide sequence ID" value="NZ_VATY01000004.1"/>
</dbReference>
<accession>A0A5S3PHN9</accession>
<dbReference type="NCBIfam" id="TIGR01733">
    <property type="entry name" value="AA-adenyl-dom"/>
    <property type="match status" value="1"/>
</dbReference>
<dbReference type="Gene3D" id="3.30.559.30">
    <property type="entry name" value="Nonribosomal peptide synthetase, condensation domain"/>
    <property type="match status" value="1"/>
</dbReference>
<organism evidence="6 7">
    <name type="scientific">Maribacter algarum</name>
    <name type="common">ex Zhang et al. 2020</name>
    <dbReference type="NCBI Taxonomy" id="2578118"/>
    <lineage>
        <taxon>Bacteria</taxon>
        <taxon>Pseudomonadati</taxon>
        <taxon>Bacteroidota</taxon>
        <taxon>Flavobacteriia</taxon>
        <taxon>Flavobacteriales</taxon>
        <taxon>Flavobacteriaceae</taxon>
        <taxon>Maribacter</taxon>
    </lineage>
</organism>
<dbReference type="GO" id="GO:0044550">
    <property type="term" value="P:secondary metabolite biosynthetic process"/>
    <property type="evidence" value="ECO:0007669"/>
    <property type="project" value="TreeGrafter"/>
</dbReference>
<dbReference type="SUPFAM" id="SSF52402">
    <property type="entry name" value="Adenine nucleotide alpha hydrolases-like"/>
    <property type="match status" value="1"/>
</dbReference>
<dbReference type="InterPro" id="IPR045851">
    <property type="entry name" value="AMP-bd_C_sf"/>
</dbReference>
<evidence type="ECO:0000256" key="1">
    <source>
        <dbReference type="ARBA" id="ARBA00001957"/>
    </source>
</evidence>
<dbReference type="InterPro" id="IPR018317">
    <property type="entry name" value="QueC"/>
</dbReference>
<evidence type="ECO:0000313" key="7">
    <source>
        <dbReference type="Proteomes" id="UP000310314"/>
    </source>
</evidence>
<dbReference type="Pfam" id="PF13193">
    <property type="entry name" value="AMP-binding_C"/>
    <property type="match status" value="1"/>
</dbReference>
<dbReference type="InterPro" id="IPR020459">
    <property type="entry name" value="AMP-binding"/>
</dbReference>
<comment type="cofactor">
    <cofactor evidence="1">
        <name>pantetheine 4'-phosphate</name>
        <dbReference type="ChEBI" id="CHEBI:47942"/>
    </cofactor>
</comment>
<reference evidence="6 7" key="1">
    <citation type="submission" date="2019-05" db="EMBL/GenBank/DDBJ databases">
        <authorList>
            <person name="Zhang J.-Y."/>
            <person name="Feg X."/>
            <person name="Du Z.-J."/>
        </authorList>
    </citation>
    <scope>NUCLEOTIDE SEQUENCE [LARGE SCALE GENOMIC DNA]</scope>
    <source>
        <strain evidence="6 7">RZ26</strain>
    </source>
</reference>
<dbReference type="Pfam" id="PF00550">
    <property type="entry name" value="PP-binding"/>
    <property type="match status" value="1"/>
</dbReference>
<dbReference type="InterPro" id="IPR010071">
    <property type="entry name" value="AA_adenyl_dom"/>
</dbReference>
<dbReference type="FunFam" id="3.40.50.980:FF:000001">
    <property type="entry name" value="Non-ribosomal peptide synthetase"/>
    <property type="match status" value="1"/>
</dbReference>
<dbReference type="SUPFAM" id="SSF52777">
    <property type="entry name" value="CoA-dependent acyltransferases"/>
    <property type="match status" value="2"/>
</dbReference>
<evidence type="ECO:0000256" key="2">
    <source>
        <dbReference type="ARBA" id="ARBA00022450"/>
    </source>
</evidence>
<proteinExistence type="predicted"/>
<dbReference type="InterPro" id="IPR020845">
    <property type="entry name" value="AMP-binding_CS"/>
</dbReference>
<protein>
    <submittedName>
        <fullName evidence="6">Amino acid adenylation domain-containing protein</fullName>
    </submittedName>
</protein>
<dbReference type="InterPro" id="IPR020806">
    <property type="entry name" value="PKS_PP-bd"/>
</dbReference>
<dbReference type="SMART" id="SM00823">
    <property type="entry name" value="PKS_PP"/>
    <property type="match status" value="1"/>
</dbReference>
<dbReference type="Gene3D" id="3.40.50.620">
    <property type="entry name" value="HUPs"/>
    <property type="match status" value="1"/>
</dbReference>
<dbReference type="Gene3D" id="3.30.300.30">
    <property type="match status" value="2"/>
</dbReference>
<dbReference type="PANTHER" id="PTHR45527">
    <property type="entry name" value="NONRIBOSOMAL PEPTIDE SYNTHETASE"/>
    <property type="match status" value="1"/>
</dbReference>
<dbReference type="Gene3D" id="2.30.38.10">
    <property type="entry name" value="Luciferase, Domain 3"/>
    <property type="match status" value="1"/>
</dbReference>
<dbReference type="GO" id="GO:0003824">
    <property type="term" value="F:catalytic activity"/>
    <property type="evidence" value="ECO:0007669"/>
    <property type="project" value="InterPro"/>
</dbReference>
<dbReference type="GO" id="GO:0031177">
    <property type="term" value="F:phosphopantetheine binding"/>
    <property type="evidence" value="ECO:0007669"/>
    <property type="project" value="InterPro"/>
</dbReference>
<dbReference type="PANTHER" id="PTHR45527:SF1">
    <property type="entry name" value="FATTY ACID SYNTHASE"/>
    <property type="match status" value="1"/>
</dbReference>
<keyword evidence="3" id="KW-0597">Phosphoprotein</keyword>
<gene>
    <name evidence="6" type="ORF">FEE95_17880</name>
</gene>
<name>A0A5S3PHN9_9FLAO</name>
<dbReference type="InterPro" id="IPR036736">
    <property type="entry name" value="ACP-like_sf"/>
</dbReference>
<dbReference type="Gene3D" id="1.10.1200.10">
    <property type="entry name" value="ACP-like"/>
    <property type="match status" value="1"/>
</dbReference>
<dbReference type="Pfam" id="PF00668">
    <property type="entry name" value="Condensation"/>
    <property type="match status" value="1"/>
</dbReference>
<dbReference type="PROSITE" id="PS00455">
    <property type="entry name" value="AMP_BINDING"/>
    <property type="match status" value="1"/>
</dbReference>
<dbReference type="PROSITE" id="PS50075">
    <property type="entry name" value="CARRIER"/>
    <property type="match status" value="1"/>
</dbReference>
<dbReference type="Gene3D" id="3.40.50.980">
    <property type="match status" value="2"/>
</dbReference>
<dbReference type="SUPFAM" id="SSF56801">
    <property type="entry name" value="Acetyl-CoA synthetase-like"/>
    <property type="match status" value="1"/>
</dbReference>
<evidence type="ECO:0000259" key="5">
    <source>
        <dbReference type="PROSITE" id="PS50075"/>
    </source>
</evidence>
<keyword evidence="7" id="KW-1185">Reference proteome</keyword>
<dbReference type="GO" id="GO:0043041">
    <property type="term" value="P:amino acid activation for nonribosomal peptide biosynthetic process"/>
    <property type="evidence" value="ECO:0007669"/>
    <property type="project" value="TreeGrafter"/>
</dbReference>
<keyword evidence="2" id="KW-0596">Phosphopantetheine</keyword>
<comment type="caution">
    <text evidence="6">The sequence shown here is derived from an EMBL/GenBank/DDBJ whole genome shotgun (WGS) entry which is preliminary data.</text>
</comment>
<dbReference type="FunFam" id="1.10.1200.10:FF:000005">
    <property type="entry name" value="Nonribosomal peptide synthetase 1"/>
    <property type="match status" value="1"/>
</dbReference>
<dbReference type="Pfam" id="PF00501">
    <property type="entry name" value="AMP-binding"/>
    <property type="match status" value="1"/>
</dbReference>
<dbReference type="GO" id="GO:0008616">
    <property type="term" value="P:tRNA queuosine(34) biosynthetic process"/>
    <property type="evidence" value="ECO:0007669"/>
    <property type="project" value="UniProtKB-KW"/>
</dbReference>
<evidence type="ECO:0000256" key="3">
    <source>
        <dbReference type="ARBA" id="ARBA00022553"/>
    </source>
</evidence>
<dbReference type="EMBL" id="VATY01000004">
    <property type="protein sequence ID" value="TMM53769.1"/>
    <property type="molecule type" value="Genomic_DNA"/>
</dbReference>
<dbReference type="Gene3D" id="3.30.559.10">
    <property type="entry name" value="Chloramphenicol acetyltransferase-like domain"/>
    <property type="match status" value="1"/>
</dbReference>
<dbReference type="OrthoDB" id="9778690at2"/>
<dbReference type="PRINTS" id="PR00154">
    <property type="entry name" value="AMPBINDING"/>
</dbReference>
<dbReference type="InterPro" id="IPR001242">
    <property type="entry name" value="Condensation_dom"/>
</dbReference>
<dbReference type="PROSITE" id="PS00012">
    <property type="entry name" value="PHOSPHOPANTETHEINE"/>
    <property type="match status" value="1"/>
</dbReference>
<dbReference type="InterPro" id="IPR000873">
    <property type="entry name" value="AMP-dep_synth/lig_dom"/>
</dbReference>
<dbReference type="SUPFAM" id="SSF47336">
    <property type="entry name" value="ACP-like"/>
    <property type="match status" value="1"/>
</dbReference>
<dbReference type="InterPro" id="IPR025110">
    <property type="entry name" value="AMP-bd_C"/>
</dbReference>
<keyword evidence="4" id="KW-0671">Queuosine biosynthesis</keyword>
<evidence type="ECO:0000313" key="6">
    <source>
        <dbReference type="EMBL" id="TMM53769.1"/>
    </source>
</evidence>
<dbReference type="GO" id="GO:0005737">
    <property type="term" value="C:cytoplasm"/>
    <property type="evidence" value="ECO:0007669"/>
    <property type="project" value="TreeGrafter"/>
</dbReference>
<dbReference type="Proteomes" id="UP000310314">
    <property type="component" value="Unassembled WGS sequence"/>
</dbReference>
<dbReference type="InterPro" id="IPR009081">
    <property type="entry name" value="PP-bd_ACP"/>
</dbReference>
<dbReference type="Pfam" id="PF06508">
    <property type="entry name" value="QueC"/>
    <property type="match status" value="1"/>
</dbReference>
<dbReference type="InterPro" id="IPR006162">
    <property type="entry name" value="Ppantetheine_attach_site"/>
</dbReference>
<sequence length="1380" mass="156202">MEERNENALSLTQSQLQLWAGQKLNPNTPLHNTTHSFKIFGRIDEPIFQNAFQSLVNKIDVLRINFGEEDGIPFQFILEELEHTTDVVDCSTWAEADIKEWLRNRSQNKLDLSKKAFDTALLKVGEEKYIWFLNMHHLITDAVSATLIFKNLSAIYTGLSENTTDEVLDFPKFQSYIDFEKGERLNSDHDDIKKYWKDKVESIKGNPYLYGARYLKKTTESTRVTLKLGTERSEKLKKLAENPEIKGWTQNLTLFNLFATIYASFLHRVSGQKSISFGAPMHNRANRPFKETVGLFIEIFPIGVDFNDEDTFFDVLNRIKLESGNYLRNAQPGMVTPEISGSFNSILNFISASFSDFNGFEVQSEWMHPGHIDISHQMRCHVVDFDDTGELELLFDLNHSVFDEKTIDKVPQHFLNLMDAFLSDIHSPIGKSSLLSNEEIESKIVIGTDKPSQNLILNQFATITKSVSSHTSITQKENSLNYRELDEKSNQLAAFLRKCSIEKGQKVGIHMYRSIDYIVSVLAVLKVGASFIPISSDQPVERVKFILSDANCALLLTNSGLENEIEGGSTPILSLEKNQSEIDEMSSTDLNIAIQKEDLAYVLYTSGSTGNPKGVLISHGSLANYLSWAKSFYKSDKPFVFPLFTSIGFDLTITSTFLPLITGGAIEVYKESGHGPDISLMEVLEENKVNSIKLTPSHLALIQGNDNTDSQIRTMIVGGEDFKTKIAVGIQSRFGKDLRIFNEYGPTESTVGCIVSKFNKDKHTDTSVPIGRPIYGSKAYIFDDYMNLVPDGVIGSLFMGGEGLAKGYLNLPELTAEKFIPNPFDSNDKIYHTGDLARINSEGEYEYLGRVDEQVKLKGFRIELSDIEANLLKHNSIENTAVVLIENEKAIPENEVINCSDCGLPSNYPNTDFDEYGVCHVCNAFKGYKEQAQKYFKTEDELQKILISKRGQSPNYDCISLLSGGKDSTYILAQLINMGLKVLAFTLDNGYISDQAKGNINRIVSKLNVDHIYGTTEHMNKIFVDSLHRHHNVCNGCFKTIYTLATQIALDKQIPFVVTGLSRGQFFETRLTEELFWDENADVAKIDDTILEARKLYHQEEDAVKELMDVSAFTKDETFDKVQFVDFYRYTDVTLEEMLKFLKEKVDWVRPTDTGRSTNCTINQLGIYVHKKERGYSNYSFPYSWDVRMGHKTRTETLEEINEVIDEVEVKRIMEEIGYTESSESELEQKRLVGYYTGKQKISSAELANHLKKELPAHMVPTHFKHIDELPLTANGKVDKTALKALNNSQLEMETPFVAPEGEIEELLASIWKEVLRLKQVGVHDDFIALGGHSLAAIRVTARINEEVEMKFPLNKIFELPTIAEYAKYIEQTLVALLED</sequence>
<evidence type="ECO:0000256" key="4">
    <source>
        <dbReference type="ARBA" id="ARBA00022785"/>
    </source>
</evidence>
<dbReference type="InterPro" id="IPR023213">
    <property type="entry name" value="CAT-like_dom_sf"/>
</dbReference>